<comment type="similarity">
    <text evidence="1">Belongs to the tubulin family.</text>
</comment>
<dbReference type="Gene3D" id="1.10.287.600">
    <property type="entry name" value="Helix hairpin bin"/>
    <property type="match status" value="1"/>
</dbReference>
<dbReference type="Proteomes" id="UP000011083">
    <property type="component" value="Unassembled WGS sequence"/>
</dbReference>
<evidence type="ECO:0000313" key="6">
    <source>
        <dbReference type="EMBL" id="ELR18368.1"/>
    </source>
</evidence>
<keyword evidence="2" id="KW-0493">Microtubule</keyword>
<dbReference type="InterPro" id="IPR003008">
    <property type="entry name" value="Tubulin_FtsZ_GTPase"/>
</dbReference>
<evidence type="ECO:0000259" key="5">
    <source>
        <dbReference type="SMART" id="SM00864"/>
    </source>
</evidence>
<dbReference type="EMBL" id="KB007956">
    <property type="protein sequence ID" value="ELR18368.1"/>
    <property type="molecule type" value="Genomic_DNA"/>
</dbReference>
<dbReference type="InterPro" id="IPR036525">
    <property type="entry name" value="Tubulin/FtsZ_GTPase_sf"/>
</dbReference>
<dbReference type="Pfam" id="PF00091">
    <property type="entry name" value="Tubulin"/>
    <property type="match status" value="1"/>
</dbReference>
<dbReference type="Pfam" id="PF12937">
    <property type="entry name" value="F-box-like"/>
    <property type="match status" value="1"/>
</dbReference>
<reference evidence="6 7" key="1">
    <citation type="journal article" date="2013" name="Genome Biol.">
        <title>Genome of Acanthamoeba castellanii highlights extensive lateral gene transfer and early evolution of tyrosine kinase signaling.</title>
        <authorList>
            <person name="Clarke M."/>
            <person name="Lohan A.J."/>
            <person name="Liu B."/>
            <person name="Lagkouvardos I."/>
            <person name="Roy S."/>
            <person name="Zafar N."/>
            <person name="Bertelli C."/>
            <person name="Schilde C."/>
            <person name="Kianianmomeni A."/>
            <person name="Burglin T.R."/>
            <person name="Frech C."/>
            <person name="Turcotte B."/>
            <person name="Kopec K.O."/>
            <person name="Synnott J.M."/>
            <person name="Choo C."/>
            <person name="Paponov I."/>
            <person name="Finkler A."/>
            <person name="Soon Heng Tan C."/>
            <person name="Hutchins A.P."/>
            <person name="Weinmeier T."/>
            <person name="Rattei T."/>
            <person name="Chu J.S."/>
            <person name="Gimenez G."/>
            <person name="Irimia M."/>
            <person name="Rigden D.J."/>
            <person name="Fitzpatrick D.A."/>
            <person name="Lorenzo-Morales J."/>
            <person name="Bateman A."/>
            <person name="Chiu C.H."/>
            <person name="Tang P."/>
            <person name="Hegemann P."/>
            <person name="Fromm H."/>
            <person name="Raoult D."/>
            <person name="Greub G."/>
            <person name="Miranda-Saavedra D."/>
            <person name="Chen N."/>
            <person name="Nash P."/>
            <person name="Ginger M.L."/>
            <person name="Horn M."/>
            <person name="Schaap P."/>
            <person name="Caler L."/>
            <person name="Loftus B."/>
        </authorList>
    </citation>
    <scope>NUCLEOTIDE SEQUENCE [LARGE SCALE GENOMIC DNA]</scope>
    <source>
        <strain evidence="6 7">Neff</strain>
    </source>
</reference>
<feature type="domain" description="Tubulin/FtsZ GTPase" evidence="5">
    <location>
        <begin position="162"/>
        <end position="354"/>
    </location>
</feature>
<dbReference type="InterPro" id="IPR000217">
    <property type="entry name" value="Tubulin"/>
</dbReference>
<dbReference type="SUPFAM" id="SSF55307">
    <property type="entry name" value="Tubulin C-terminal domain-like"/>
    <property type="match status" value="1"/>
</dbReference>
<dbReference type="CDD" id="cd09917">
    <property type="entry name" value="F-box_SF"/>
    <property type="match status" value="1"/>
</dbReference>
<evidence type="ECO:0000256" key="1">
    <source>
        <dbReference type="ARBA" id="ARBA00009636"/>
    </source>
</evidence>
<accession>L8H0R9</accession>
<dbReference type="SMART" id="SM00864">
    <property type="entry name" value="Tubulin"/>
    <property type="match status" value="1"/>
</dbReference>
<evidence type="ECO:0000313" key="7">
    <source>
        <dbReference type="Proteomes" id="UP000011083"/>
    </source>
</evidence>
<dbReference type="OrthoDB" id="10249382at2759"/>
<dbReference type="SUPFAM" id="SSF81383">
    <property type="entry name" value="F-box domain"/>
    <property type="match status" value="1"/>
</dbReference>
<gene>
    <name evidence="6" type="ORF">ACA1_136790</name>
</gene>
<dbReference type="PANTHER" id="PTHR11588">
    <property type="entry name" value="TUBULIN"/>
    <property type="match status" value="1"/>
</dbReference>
<dbReference type="PRINTS" id="PR01519">
    <property type="entry name" value="EPSLNTUBULIN"/>
</dbReference>
<dbReference type="KEGG" id="acan:ACA1_136790"/>
<dbReference type="SUPFAM" id="SSF52490">
    <property type="entry name" value="Tubulin nucleotide-binding domain-like"/>
    <property type="match status" value="1"/>
</dbReference>
<evidence type="ECO:0000256" key="4">
    <source>
        <dbReference type="ARBA" id="ARBA00023134"/>
    </source>
</evidence>
<dbReference type="InterPro" id="IPR008280">
    <property type="entry name" value="Tub_FtsZ_C"/>
</dbReference>
<dbReference type="GeneID" id="14919152"/>
<dbReference type="GO" id="GO:0007017">
    <property type="term" value="P:microtubule-based process"/>
    <property type="evidence" value="ECO:0007669"/>
    <property type="project" value="InterPro"/>
</dbReference>
<evidence type="ECO:0000256" key="2">
    <source>
        <dbReference type="ARBA" id="ARBA00022701"/>
    </source>
</evidence>
<keyword evidence="4" id="KW-0342">GTP-binding</keyword>
<name>L8H0R9_ACACF</name>
<dbReference type="PRINTS" id="PR01161">
    <property type="entry name" value="TUBULIN"/>
</dbReference>
<dbReference type="Gene3D" id="3.40.50.1440">
    <property type="entry name" value="Tubulin/FtsZ, GTPase domain"/>
    <property type="match status" value="1"/>
</dbReference>
<dbReference type="STRING" id="1257118.L8H0R9"/>
<dbReference type="InterPro" id="IPR023123">
    <property type="entry name" value="Tubulin_C"/>
</dbReference>
<dbReference type="GO" id="GO:0005525">
    <property type="term" value="F:GTP binding"/>
    <property type="evidence" value="ECO:0007669"/>
    <property type="project" value="UniProtKB-KW"/>
</dbReference>
<dbReference type="InterPro" id="IPR036047">
    <property type="entry name" value="F-box-like_dom_sf"/>
</dbReference>
<dbReference type="AlphaFoldDB" id="L8H0R9"/>
<sequence>MAEGEEVVPAKCALELLPAEVWWHVLQQLEFGPLADVVRLAQVCRTFCALALGSETALEANTGAVASTAPPPFAPLRTAAIAHQWRLLSRQRWQQPVRNVGPLGPSPLIQISTGIIGEALLASYLEQVALEHDLLVPSAAATSGTGGLTLNHKIPPRALYGLGSHFRESDPGRSDQSVVARAVFADLENQGWGTSKHPSSVLFDRSNCFHTTDKTLYGCWPQGHYLEGAESLDDVLDLVRREAERADTLQAFQLFHDVAGACGGGFTTLLLSRLQEEYPYTLLSTLSVIPAPEMPHAQDPYNIVLTLYHLIENADLCFYVSEKRVRGLCGPSTKPIDLIARAFAGVTHPLRFPTRQGNYAPSSLRSLAHTLVPYPQLHFLSLNHVPSWQPAAAMTPRALVDALYYYGNLLAPREQWMSGRLLASHAHFQLEPHTSSGVVSDIEEPLAQMHEVTTTVAAKAKGGEAKLPTTTTDSLVVSWYVPWVADNAKHSFGRWHPRPSPSFGSREDDVAGTTAVTAMTTGEKGSRLPRGSCTLVSNSTSVRHSLETSYKIFNAMFRRKVYLYYERGCEEMEYAEASSRVRDLAVRYQQEAAEYDSGSFG</sequence>
<keyword evidence="3" id="KW-0547">Nucleotide-binding</keyword>
<proteinExistence type="inferred from homology"/>
<organism evidence="6 7">
    <name type="scientific">Acanthamoeba castellanii (strain ATCC 30010 / Neff)</name>
    <dbReference type="NCBI Taxonomy" id="1257118"/>
    <lineage>
        <taxon>Eukaryota</taxon>
        <taxon>Amoebozoa</taxon>
        <taxon>Discosea</taxon>
        <taxon>Longamoebia</taxon>
        <taxon>Centramoebida</taxon>
        <taxon>Acanthamoebidae</taxon>
        <taxon>Acanthamoeba</taxon>
    </lineage>
</organism>
<evidence type="ECO:0000256" key="3">
    <source>
        <dbReference type="ARBA" id="ARBA00022741"/>
    </source>
</evidence>
<keyword evidence="7" id="KW-1185">Reference proteome</keyword>
<dbReference type="RefSeq" id="XP_004340396.1">
    <property type="nucleotide sequence ID" value="XM_004340348.1"/>
</dbReference>
<dbReference type="InterPro" id="IPR001810">
    <property type="entry name" value="F-box_dom"/>
</dbReference>
<dbReference type="VEuPathDB" id="AmoebaDB:ACA1_136790"/>
<dbReference type="GO" id="GO:0005874">
    <property type="term" value="C:microtubule"/>
    <property type="evidence" value="ECO:0007669"/>
    <property type="project" value="UniProtKB-KW"/>
</dbReference>
<dbReference type="InterPro" id="IPR004057">
    <property type="entry name" value="Epsilon_tubulin"/>
</dbReference>
<protein>
    <submittedName>
        <fullName evidence="6">Tubulin/FtsZ family, GTPase domain containing protein</fullName>
    </submittedName>
</protein>